<dbReference type="InterPro" id="IPR013857">
    <property type="entry name" value="NADH-UbQ_OxRdtase-assoc_prot30"/>
</dbReference>
<dbReference type="InterPro" id="IPR039131">
    <property type="entry name" value="NDUFAF1"/>
</dbReference>
<feature type="domain" description="NADH:ubiquinone oxidoreductase intermediate-associated protein 30" evidence="2">
    <location>
        <begin position="7"/>
        <end position="154"/>
    </location>
</feature>
<protein>
    <submittedName>
        <fullName evidence="3">Complex I intermediate-associated protein 30 (CIA30)</fullName>
    </submittedName>
</protein>
<dbReference type="RefSeq" id="WP_109681760.1">
    <property type="nucleotide sequence ID" value="NZ_QGGP01000002.1"/>
</dbReference>
<accession>A0A316DPL1</accession>
<dbReference type="Pfam" id="PF08547">
    <property type="entry name" value="CIA30"/>
    <property type="match status" value="1"/>
</dbReference>
<keyword evidence="4" id="KW-1185">Reference proteome</keyword>
<evidence type="ECO:0000313" key="3">
    <source>
        <dbReference type="EMBL" id="PWK19894.1"/>
    </source>
</evidence>
<dbReference type="Proteomes" id="UP000245430">
    <property type="component" value="Unassembled WGS sequence"/>
</dbReference>
<evidence type="ECO:0000256" key="1">
    <source>
        <dbReference type="ARBA" id="ARBA00007884"/>
    </source>
</evidence>
<dbReference type="SUPFAM" id="SSF49785">
    <property type="entry name" value="Galactose-binding domain-like"/>
    <property type="match status" value="1"/>
</dbReference>
<organism evidence="3 4">
    <name type="scientific">Xanthomarina spongicola</name>
    <dbReference type="NCBI Taxonomy" id="570520"/>
    <lineage>
        <taxon>Bacteria</taxon>
        <taxon>Pseudomonadati</taxon>
        <taxon>Bacteroidota</taxon>
        <taxon>Flavobacteriia</taxon>
        <taxon>Flavobacteriales</taxon>
        <taxon>Flavobacteriaceae</taxon>
        <taxon>Xanthomarina</taxon>
    </lineage>
</organism>
<dbReference type="AlphaFoldDB" id="A0A316DPL1"/>
<evidence type="ECO:0000313" key="4">
    <source>
        <dbReference type="Proteomes" id="UP000245430"/>
    </source>
</evidence>
<evidence type="ECO:0000259" key="2">
    <source>
        <dbReference type="Pfam" id="PF08547"/>
    </source>
</evidence>
<reference evidence="3 4" key="1">
    <citation type="submission" date="2018-05" db="EMBL/GenBank/DDBJ databases">
        <title>Genomic Encyclopedia of Archaeal and Bacterial Type Strains, Phase II (KMG-II): from individual species to whole genera.</title>
        <authorList>
            <person name="Goeker M."/>
        </authorList>
    </citation>
    <scope>NUCLEOTIDE SEQUENCE [LARGE SCALE GENOMIC DNA]</scope>
    <source>
        <strain evidence="3 4">DSM 22637</strain>
    </source>
</reference>
<sequence length="160" mass="18766">MMVFHAKTHPELSNWQITNDVVMGGNSQSKFVINKEGYGEFSGQVSLENNGGFSSVKYSLDRIDVDAFTKIRIKLKGDTHRYQLRIKTKKEDRHSYISYFETSDQWQTIEFPLTEFYPTYRGRELQLSKYPGKYLEEIGFLIANKKAQNFKLEIEQIDFL</sequence>
<gene>
    <name evidence="3" type="ORF">LX78_01244</name>
</gene>
<proteinExistence type="inferred from homology"/>
<dbReference type="EMBL" id="QGGP01000002">
    <property type="protein sequence ID" value="PWK19894.1"/>
    <property type="molecule type" value="Genomic_DNA"/>
</dbReference>
<dbReference type="PANTHER" id="PTHR13194:SF19">
    <property type="entry name" value="NAD(P)-BINDING ROSSMANN-FOLD SUPERFAMILY PROTEIN"/>
    <property type="match status" value="1"/>
</dbReference>
<comment type="caution">
    <text evidence="3">The sequence shown here is derived from an EMBL/GenBank/DDBJ whole genome shotgun (WGS) entry which is preliminary data.</text>
</comment>
<name>A0A316DPL1_9FLAO</name>
<dbReference type="OrthoDB" id="442188at2"/>
<dbReference type="InterPro" id="IPR008979">
    <property type="entry name" value="Galactose-bd-like_sf"/>
</dbReference>
<comment type="similarity">
    <text evidence="1">Belongs to the CIA30 family.</text>
</comment>
<dbReference type="PANTHER" id="PTHR13194">
    <property type="entry name" value="COMPLEX I INTERMEDIATE-ASSOCIATED PROTEIN 30"/>
    <property type="match status" value="1"/>
</dbReference>
<dbReference type="Gene3D" id="2.60.120.430">
    <property type="entry name" value="Galactose-binding lectin"/>
    <property type="match status" value="1"/>
</dbReference>